<dbReference type="InterPro" id="IPR034466">
    <property type="entry name" value="Methyltransferase_Class_B"/>
</dbReference>
<dbReference type="InterPro" id="IPR025288">
    <property type="entry name" value="DUF4080"/>
</dbReference>
<dbReference type="Gene3D" id="3.40.50.280">
    <property type="entry name" value="Cobalamin-binding domain"/>
    <property type="match status" value="1"/>
</dbReference>
<dbReference type="SFLD" id="SFLDS00029">
    <property type="entry name" value="Radical_SAM"/>
    <property type="match status" value="1"/>
</dbReference>
<evidence type="ECO:0000259" key="7">
    <source>
        <dbReference type="PROSITE" id="PS51918"/>
    </source>
</evidence>
<evidence type="ECO:0000256" key="1">
    <source>
        <dbReference type="ARBA" id="ARBA00001966"/>
    </source>
</evidence>
<dbReference type="InterPro" id="IPR006158">
    <property type="entry name" value="Cobalamin-bd"/>
</dbReference>
<comment type="caution">
    <text evidence="8">The sequence shown here is derived from an EMBL/GenBank/DDBJ whole genome shotgun (WGS) entry which is preliminary data.</text>
</comment>
<keyword evidence="2" id="KW-0949">S-adenosyl-L-methionine</keyword>
<evidence type="ECO:0000313" key="8">
    <source>
        <dbReference type="EMBL" id="HIU57895.1"/>
    </source>
</evidence>
<dbReference type="SUPFAM" id="SSF102114">
    <property type="entry name" value="Radical SAM enzymes"/>
    <property type="match status" value="1"/>
</dbReference>
<dbReference type="PROSITE" id="PS51332">
    <property type="entry name" value="B12_BINDING"/>
    <property type="match status" value="1"/>
</dbReference>
<evidence type="ECO:0000256" key="2">
    <source>
        <dbReference type="ARBA" id="ARBA00022691"/>
    </source>
</evidence>
<feature type="domain" description="B12-binding" evidence="6">
    <location>
        <begin position="1"/>
        <end position="132"/>
    </location>
</feature>
<dbReference type="SFLD" id="SFLDG01082">
    <property type="entry name" value="B12-binding_domain_containing"/>
    <property type="match status" value="1"/>
</dbReference>
<dbReference type="AlphaFoldDB" id="A0A9D1MCL6"/>
<dbReference type="GO" id="GO:0005829">
    <property type="term" value="C:cytosol"/>
    <property type="evidence" value="ECO:0007669"/>
    <property type="project" value="TreeGrafter"/>
</dbReference>
<gene>
    <name evidence="8" type="ORF">IAA61_08840</name>
</gene>
<keyword evidence="4" id="KW-0408">Iron</keyword>
<dbReference type="PROSITE" id="PS51918">
    <property type="entry name" value="RADICAL_SAM"/>
    <property type="match status" value="1"/>
</dbReference>
<evidence type="ECO:0000313" key="9">
    <source>
        <dbReference type="Proteomes" id="UP000824109"/>
    </source>
</evidence>
<dbReference type="Proteomes" id="UP000824109">
    <property type="component" value="Unassembled WGS sequence"/>
</dbReference>
<proteinExistence type="predicted"/>
<organism evidence="8 9">
    <name type="scientific">Candidatus Ornithomonoglobus merdipullorum</name>
    <dbReference type="NCBI Taxonomy" id="2840895"/>
    <lineage>
        <taxon>Bacteria</taxon>
        <taxon>Bacillati</taxon>
        <taxon>Bacillota</taxon>
        <taxon>Clostridia</taxon>
        <taxon>Candidatus Ornithomonoglobus</taxon>
    </lineage>
</organism>
<dbReference type="PANTHER" id="PTHR43409:SF16">
    <property type="entry name" value="SLR0320 PROTEIN"/>
    <property type="match status" value="1"/>
</dbReference>
<dbReference type="GO" id="GO:0051539">
    <property type="term" value="F:4 iron, 4 sulfur cluster binding"/>
    <property type="evidence" value="ECO:0007669"/>
    <property type="project" value="UniProtKB-KW"/>
</dbReference>
<evidence type="ECO:0000256" key="3">
    <source>
        <dbReference type="ARBA" id="ARBA00022723"/>
    </source>
</evidence>
<dbReference type="PANTHER" id="PTHR43409">
    <property type="entry name" value="ANAEROBIC MAGNESIUM-PROTOPORPHYRIN IX MONOMETHYL ESTER CYCLASE-RELATED"/>
    <property type="match status" value="1"/>
</dbReference>
<reference evidence="8" key="1">
    <citation type="submission" date="2020-10" db="EMBL/GenBank/DDBJ databases">
        <authorList>
            <person name="Gilroy R."/>
        </authorList>
    </citation>
    <scope>NUCLEOTIDE SEQUENCE</scope>
    <source>
        <strain evidence="8">USAMLcec3-3695</strain>
    </source>
</reference>
<dbReference type="Pfam" id="PF04055">
    <property type="entry name" value="Radical_SAM"/>
    <property type="match status" value="1"/>
</dbReference>
<dbReference type="Gene3D" id="3.80.30.20">
    <property type="entry name" value="tm_1862 like domain"/>
    <property type="match status" value="1"/>
</dbReference>
<evidence type="ECO:0000259" key="6">
    <source>
        <dbReference type="PROSITE" id="PS51332"/>
    </source>
</evidence>
<feature type="domain" description="Radical SAM core" evidence="7">
    <location>
        <begin position="166"/>
        <end position="393"/>
    </location>
</feature>
<keyword evidence="5" id="KW-0411">Iron-sulfur</keyword>
<dbReference type="SUPFAM" id="SSF52242">
    <property type="entry name" value="Cobalamin (vitamin B12)-binding domain"/>
    <property type="match status" value="1"/>
</dbReference>
<name>A0A9D1MCL6_9FIRM</name>
<dbReference type="SMART" id="SM00729">
    <property type="entry name" value="Elp3"/>
    <property type="match status" value="1"/>
</dbReference>
<dbReference type="Pfam" id="PF02310">
    <property type="entry name" value="B12-binding"/>
    <property type="match status" value="1"/>
</dbReference>
<sequence length="551" mass="63379">MRILLTAVNAKYVHTSLSVRALARFVNTPEVTFAEFTINEREEDVLRAVYGFHADAVMFSCYIWNIEYIVRVASSLKKVSPDTRIVFGGPEVSYNSMYYMRKYGFLDAVIRGEGEETLRAVTEAGFDTDGVTFRREDGRIIENRDRAPVCDLDSLPFPYTETELDEYKDKLLYYESSRGCPFRCSYCLSSTVHNVRFKNIDKAKRELALFAAHGARVVKLTDRTFNADRKRAAELIGFLASLEGDTQFHFEIAADIIDDELISILKNAPKGRFLLEIGVQSTNEKTLEAIDRRTDLDRIYDTVRALSGYVHMHLDLIAGLPYEDLDSFVRSFDDVMALRPDVLQLGFLKLLHGTKMRSEAGKHGYIFTDTPPYEVLGNAYISYEELLRLNRVEHVLDRYYNSGAFSNAMGYLLDMADSPYHLFEKIASHFEAEGCFDIGLSRDRLYSLLAEIFGCGLFKDLLKLDYFINSNNPSTPKWANEPYDKTLLKERFGMIEAAMERGELMEYRGMPLKEIIKHVQAERFSYDVLGDMERRDNVILFDKKYRRAIRV</sequence>
<dbReference type="CDD" id="cd01335">
    <property type="entry name" value="Radical_SAM"/>
    <property type="match status" value="1"/>
</dbReference>
<dbReference type="InterPro" id="IPR036724">
    <property type="entry name" value="Cobalamin-bd_sf"/>
</dbReference>
<evidence type="ECO:0000256" key="5">
    <source>
        <dbReference type="ARBA" id="ARBA00023014"/>
    </source>
</evidence>
<dbReference type="GO" id="GO:0046872">
    <property type="term" value="F:metal ion binding"/>
    <property type="evidence" value="ECO:0007669"/>
    <property type="project" value="UniProtKB-KW"/>
</dbReference>
<dbReference type="InterPro" id="IPR051198">
    <property type="entry name" value="BchE-like"/>
</dbReference>
<dbReference type="GO" id="GO:0003824">
    <property type="term" value="F:catalytic activity"/>
    <property type="evidence" value="ECO:0007669"/>
    <property type="project" value="InterPro"/>
</dbReference>
<dbReference type="SFLD" id="SFLDG01123">
    <property type="entry name" value="methyltransferase_(Class_B)"/>
    <property type="match status" value="1"/>
</dbReference>
<comment type="cofactor">
    <cofactor evidence="1">
        <name>[4Fe-4S] cluster</name>
        <dbReference type="ChEBI" id="CHEBI:49883"/>
    </cofactor>
</comment>
<protein>
    <submittedName>
        <fullName evidence="8">B12-binding domain-containing radical SAM protein</fullName>
    </submittedName>
</protein>
<dbReference type="GO" id="GO:0031419">
    <property type="term" value="F:cobalamin binding"/>
    <property type="evidence" value="ECO:0007669"/>
    <property type="project" value="InterPro"/>
</dbReference>
<accession>A0A9D1MCL6</accession>
<dbReference type="InterPro" id="IPR006638">
    <property type="entry name" value="Elp3/MiaA/NifB-like_rSAM"/>
</dbReference>
<dbReference type="InterPro" id="IPR058240">
    <property type="entry name" value="rSAM_sf"/>
</dbReference>
<keyword evidence="3" id="KW-0479">Metal-binding</keyword>
<dbReference type="InterPro" id="IPR023404">
    <property type="entry name" value="rSAM_horseshoe"/>
</dbReference>
<dbReference type="EMBL" id="DVNB01000087">
    <property type="protein sequence ID" value="HIU57895.1"/>
    <property type="molecule type" value="Genomic_DNA"/>
</dbReference>
<dbReference type="Pfam" id="PF13311">
    <property type="entry name" value="DUF4080"/>
    <property type="match status" value="1"/>
</dbReference>
<reference evidence="8" key="2">
    <citation type="journal article" date="2021" name="PeerJ">
        <title>Extensive microbial diversity within the chicken gut microbiome revealed by metagenomics and culture.</title>
        <authorList>
            <person name="Gilroy R."/>
            <person name="Ravi A."/>
            <person name="Getino M."/>
            <person name="Pursley I."/>
            <person name="Horton D.L."/>
            <person name="Alikhan N.F."/>
            <person name="Baker D."/>
            <person name="Gharbi K."/>
            <person name="Hall N."/>
            <person name="Watson M."/>
            <person name="Adriaenssens E.M."/>
            <person name="Foster-Nyarko E."/>
            <person name="Jarju S."/>
            <person name="Secka A."/>
            <person name="Antonio M."/>
            <person name="Oren A."/>
            <person name="Chaudhuri R.R."/>
            <person name="La Ragione R."/>
            <person name="Hildebrand F."/>
            <person name="Pallen M.J."/>
        </authorList>
    </citation>
    <scope>NUCLEOTIDE SEQUENCE</scope>
    <source>
        <strain evidence="8">USAMLcec3-3695</strain>
    </source>
</reference>
<dbReference type="InterPro" id="IPR007197">
    <property type="entry name" value="rSAM"/>
</dbReference>
<evidence type="ECO:0000256" key="4">
    <source>
        <dbReference type="ARBA" id="ARBA00023004"/>
    </source>
</evidence>